<name>A0AAE3XG63_9DEIO</name>
<proteinExistence type="predicted"/>
<dbReference type="AlphaFoldDB" id="A0AAE3XG63"/>
<feature type="domain" description="DUF6504" evidence="1">
    <location>
        <begin position="5"/>
        <end position="80"/>
    </location>
</feature>
<sequence>MKAYQTEVHVDVREARPTRLIWQGQAYPVRAVLDEWQYGGRWWLGERPRTCYLVQAGPLTAELHREDGEGGRWWLARLQD</sequence>
<gene>
    <name evidence="2" type="ORF">J2Y00_004484</name>
</gene>
<accession>A0AAE3XG63</accession>
<dbReference type="EMBL" id="JAVDQK010000018">
    <property type="protein sequence ID" value="MDR6220857.1"/>
    <property type="molecule type" value="Genomic_DNA"/>
</dbReference>
<dbReference type="InterPro" id="IPR045443">
    <property type="entry name" value="DUF6504"/>
</dbReference>
<evidence type="ECO:0000313" key="2">
    <source>
        <dbReference type="EMBL" id="MDR6220857.1"/>
    </source>
</evidence>
<comment type="caution">
    <text evidence="2">The sequence shown here is derived from an EMBL/GenBank/DDBJ whole genome shotgun (WGS) entry which is preliminary data.</text>
</comment>
<reference evidence="2" key="1">
    <citation type="submission" date="2023-07" db="EMBL/GenBank/DDBJ databases">
        <title>Sorghum-associated microbial communities from plants grown in Nebraska, USA.</title>
        <authorList>
            <person name="Schachtman D."/>
        </authorList>
    </citation>
    <scope>NUCLEOTIDE SEQUENCE</scope>
    <source>
        <strain evidence="2">BE330</strain>
    </source>
</reference>
<organism evidence="2 3">
    <name type="scientific">Deinococcus soli</name>
    <name type="common">ex Cha et al. 2016</name>
    <dbReference type="NCBI Taxonomy" id="1309411"/>
    <lineage>
        <taxon>Bacteria</taxon>
        <taxon>Thermotogati</taxon>
        <taxon>Deinococcota</taxon>
        <taxon>Deinococci</taxon>
        <taxon>Deinococcales</taxon>
        <taxon>Deinococcaceae</taxon>
        <taxon>Deinococcus</taxon>
    </lineage>
</organism>
<dbReference type="Proteomes" id="UP001185331">
    <property type="component" value="Unassembled WGS sequence"/>
</dbReference>
<protein>
    <recommendedName>
        <fullName evidence="1">DUF6504 domain-containing protein</fullName>
    </recommendedName>
</protein>
<dbReference type="RefSeq" id="WP_309858133.1">
    <property type="nucleotide sequence ID" value="NZ_JAVDQJ010000017.1"/>
</dbReference>
<evidence type="ECO:0000313" key="3">
    <source>
        <dbReference type="Proteomes" id="UP001185331"/>
    </source>
</evidence>
<dbReference type="Pfam" id="PF20114">
    <property type="entry name" value="DUF6504"/>
    <property type="match status" value="1"/>
</dbReference>
<evidence type="ECO:0000259" key="1">
    <source>
        <dbReference type="Pfam" id="PF20114"/>
    </source>
</evidence>